<dbReference type="OMA" id="NTLMETN"/>
<reference evidence="3" key="3">
    <citation type="submission" date="2015-02" db="UniProtKB">
        <authorList>
            <consortium name="EnsemblProtists"/>
        </authorList>
    </citation>
    <scope>IDENTIFICATION</scope>
    <source>
        <strain evidence="3">DAOM BR144</strain>
    </source>
</reference>
<evidence type="ECO:0000313" key="3">
    <source>
        <dbReference type="EnsemblProtists" id="PYU1_T006583"/>
    </source>
</evidence>
<dbReference type="eggNOG" id="ENOG502T3FK">
    <property type="taxonomic scope" value="Eukaryota"/>
</dbReference>
<sequence>MAPRDGRMAITAICDPMDVSEAAAYASMPPVHPHKPSRHPSPFALLPFAAASSSSLLKSEATKKRSRRMSNSERGKLYRSRRKNYVESLEGEVQDLKQEVQSLQVYGSILQDLVLHAPHTNGGSFSRVVAEYFTLFETGIPLPSQYQQHHRHHSSVLSKSSMHQSGEVALRPSARQAVFVNTLMETNMAFCGNGGTKRLLQNWEFFSVNHASLHYRLTELQMVLSDEPTTAVVSANAVLHKLVGLEIEYTVGNRFYFSRDSGKIYKYESEVDFLSAFMAVLG</sequence>
<dbReference type="Gene3D" id="1.20.5.170">
    <property type="match status" value="1"/>
</dbReference>
<dbReference type="EMBL" id="GL376635">
    <property type="status" value="NOT_ANNOTATED_CDS"/>
    <property type="molecule type" value="Genomic_DNA"/>
</dbReference>
<keyword evidence="1" id="KW-0175">Coiled coil</keyword>
<evidence type="ECO:0008006" key="5">
    <source>
        <dbReference type="Google" id="ProtNLM"/>
    </source>
</evidence>
<reference evidence="4" key="2">
    <citation type="submission" date="2010-04" db="EMBL/GenBank/DDBJ databases">
        <authorList>
            <person name="Buell R."/>
            <person name="Hamilton J."/>
            <person name="Hostetler J."/>
        </authorList>
    </citation>
    <scope>NUCLEOTIDE SEQUENCE [LARGE SCALE GENOMIC DNA]</scope>
    <source>
        <strain evidence="4">DAOM:BR144</strain>
    </source>
</reference>
<dbReference type="GO" id="GO:0003700">
    <property type="term" value="F:DNA-binding transcription factor activity"/>
    <property type="evidence" value="ECO:0007669"/>
    <property type="project" value="InterPro"/>
</dbReference>
<evidence type="ECO:0000256" key="1">
    <source>
        <dbReference type="SAM" id="Coils"/>
    </source>
</evidence>
<evidence type="ECO:0000313" key="4">
    <source>
        <dbReference type="Proteomes" id="UP000019132"/>
    </source>
</evidence>
<organism evidence="3 4">
    <name type="scientific">Globisporangium ultimum (strain ATCC 200006 / CBS 805.95 / DAOM BR144)</name>
    <name type="common">Pythium ultimum</name>
    <dbReference type="NCBI Taxonomy" id="431595"/>
    <lineage>
        <taxon>Eukaryota</taxon>
        <taxon>Sar</taxon>
        <taxon>Stramenopiles</taxon>
        <taxon>Oomycota</taxon>
        <taxon>Peronosporomycetes</taxon>
        <taxon>Pythiales</taxon>
        <taxon>Pythiaceae</taxon>
        <taxon>Globisporangium</taxon>
    </lineage>
</organism>
<feature type="region of interest" description="Disordered" evidence="2">
    <location>
        <begin position="57"/>
        <end position="77"/>
    </location>
</feature>
<dbReference type="InterPro" id="IPR046347">
    <property type="entry name" value="bZIP_sf"/>
</dbReference>
<reference evidence="4" key="1">
    <citation type="journal article" date="2010" name="Genome Biol.">
        <title>Genome sequence of the necrotrophic plant pathogen Pythium ultimum reveals original pathogenicity mechanisms and effector repertoire.</title>
        <authorList>
            <person name="Levesque C.A."/>
            <person name="Brouwer H."/>
            <person name="Cano L."/>
            <person name="Hamilton J.P."/>
            <person name="Holt C."/>
            <person name="Huitema E."/>
            <person name="Raffaele S."/>
            <person name="Robideau G.P."/>
            <person name="Thines M."/>
            <person name="Win J."/>
            <person name="Zerillo M.M."/>
            <person name="Beakes G.W."/>
            <person name="Boore J.L."/>
            <person name="Busam D."/>
            <person name="Dumas B."/>
            <person name="Ferriera S."/>
            <person name="Fuerstenberg S.I."/>
            <person name="Gachon C.M."/>
            <person name="Gaulin E."/>
            <person name="Govers F."/>
            <person name="Grenville-Briggs L."/>
            <person name="Horner N."/>
            <person name="Hostetler J."/>
            <person name="Jiang R.H."/>
            <person name="Johnson J."/>
            <person name="Krajaejun T."/>
            <person name="Lin H."/>
            <person name="Meijer H.J."/>
            <person name="Moore B."/>
            <person name="Morris P."/>
            <person name="Phuntmart V."/>
            <person name="Puiu D."/>
            <person name="Shetty J."/>
            <person name="Stajich J.E."/>
            <person name="Tripathy S."/>
            <person name="Wawra S."/>
            <person name="van West P."/>
            <person name="Whitty B.R."/>
            <person name="Coutinho P.M."/>
            <person name="Henrissat B."/>
            <person name="Martin F."/>
            <person name="Thomas P.D."/>
            <person name="Tyler B.M."/>
            <person name="De Vries R.P."/>
            <person name="Kamoun S."/>
            <person name="Yandell M."/>
            <person name="Tisserat N."/>
            <person name="Buell C.R."/>
        </authorList>
    </citation>
    <scope>NUCLEOTIDE SEQUENCE</scope>
    <source>
        <strain evidence="4">DAOM:BR144</strain>
    </source>
</reference>
<dbReference type="VEuPathDB" id="FungiDB:PYU1_G006571"/>
<keyword evidence="4" id="KW-1185">Reference proteome</keyword>
<name>K3WNP1_GLOUD</name>
<dbReference type="CDD" id="cd14686">
    <property type="entry name" value="bZIP"/>
    <property type="match status" value="1"/>
</dbReference>
<feature type="coiled-coil region" evidence="1">
    <location>
        <begin position="79"/>
        <end position="106"/>
    </location>
</feature>
<dbReference type="EnsemblProtists" id="PYU1_T006583">
    <property type="protein sequence ID" value="PYU1_T006583"/>
    <property type="gene ID" value="PYU1_G006571"/>
</dbReference>
<dbReference type="InParanoid" id="K3WNP1"/>
<dbReference type="AlphaFoldDB" id="K3WNP1"/>
<protein>
    <recommendedName>
        <fullName evidence="5">BZIP domain-containing protein</fullName>
    </recommendedName>
</protein>
<dbReference type="Proteomes" id="UP000019132">
    <property type="component" value="Unassembled WGS sequence"/>
</dbReference>
<dbReference type="SUPFAM" id="SSF57959">
    <property type="entry name" value="Leucine zipper domain"/>
    <property type="match status" value="1"/>
</dbReference>
<evidence type="ECO:0000256" key="2">
    <source>
        <dbReference type="SAM" id="MobiDB-lite"/>
    </source>
</evidence>
<accession>K3WNP1</accession>
<dbReference type="HOGENOM" id="CLU_050616_1_0_1"/>
<proteinExistence type="predicted"/>